<evidence type="ECO:0000256" key="1">
    <source>
        <dbReference type="SAM" id="MobiDB-lite"/>
    </source>
</evidence>
<evidence type="ECO:0000313" key="3">
    <source>
        <dbReference type="Proteomes" id="UP001217089"/>
    </source>
</evidence>
<evidence type="ECO:0000313" key="2">
    <source>
        <dbReference type="EMBL" id="KAJ8315612.1"/>
    </source>
</evidence>
<protein>
    <submittedName>
        <fullName evidence="2">Uncharacterized protein</fullName>
    </submittedName>
</protein>
<feature type="compositionally biased region" description="Polar residues" evidence="1">
    <location>
        <begin position="46"/>
        <end position="59"/>
    </location>
</feature>
<name>A0ABQ9FI65_TEGGR</name>
<dbReference type="EMBL" id="JARBDR010000337">
    <property type="protein sequence ID" value="KAJ8315612.1"/>
    <property type="molecule type" value="Genomic_DNA"/>
</dbReference>
<organism evidence="2 3">
    <name type="scientific">Tegillarca granosa</name>
    <name type="common">Malaysian cockle</name>
    <name type="synonym">Anadara granosa</name>
    <dbReference type="NCBI Taxonomy" id="220873"/>
    <lineage>
        <taxon>Eukaryota</taxon>
        <taxon>Metazoa</taxon>
        <taxon>Spiralia</taxon>
        <taxon>Lophotrochozoa</taxon>
        <taxon>Mollusca</taxon>
        <taxon>Bivalvia</taxon>
        <taxon>Autobranchia</taxon>
        <taxon>Pteriomorphia</taxon>
        <taxon>Arcoida</taxon>
        <taxon>Arcoidea</taxon>
        <taxon>Arcidae</taxon>
        <taxon>Tegillarca</taxon>
    </lineage>
</organism>
<feature type="region of interest" description="Disordered" evidence="1">
    <location>
        <begin position="27"/>
        <end position="59"/>
    </location>
</feature>
<gene>
    <name evidence="2" type="ORF">KUTeg_007762</name>
</gene>
<keyword evidence="3" id="KW-1185">Reference proteome</keyword>
<feature type="compositionally biased region" description="Basic and acidic residues" evidence="1">
    <location>
        <begin position="27"/>
        <end position="39"/>
    </location>
</feature>
<sequence>MLYNSGIQCEPDPLLVENMHLQKEVKELKESSEERDAKGSRMTYWTGRSTTPNTDKSRLSTTVLHPIDQLLAFK</sequence>
<accession>A0ABQ9FI65</accession>
<dbReference type="Proteomes" id="UP001217089">
    <property type="component" value="Unassembled WGS sequence"/>
</dbReference>
<comment type="caution">
    <text evidence="2">The sequence shown here is derived from an EMBL/GenBank/DDBJ whole genome shotgun (WGS) entry which is preliminary data.</text>
</comment>
<proteinExistence type="predicted"/>
<reference evidence="2 3" key="1">
    <citation type="submission" date="2022-12" db="EMBL/GenBank/DDBJ databases">
        <title>Chromosome-level genome of Tegillarca granosa.</title>
        <authorList>
            <person name="Kim J."/>
        </authorList>
    </citation>
    <scope>NUCLEOTIDE SEQUENCE [LARGE SCALE GENOMIC DNA]</scope>
    <source>
        <strain evidence="2">Teg-2019</strain>
        <tissue evidence="2">Adductor muscle</tissue>
    </source>
</reference>